<dbReference type="SMART" id="SM00086">
    <property type="entry name" value="PAC"/>
    <property type="match status" value="2"/>
</dbReference>
<dbReference type="GO" id="GO:0052621">
    <property type="term" value="F:diguanylate cyclase activity"/>
    <property type="evidence" value="ECO:0007669"/>
    <property type="project" value="TreeGrafter"/>
</dbReference>
<dbReference type="CDD" id="cd00130">
    <property type="entry name" value="PAS"/>
    <property type="match status" value="2"/>
</dbReference>
<dbReference type="OrthoDB" id="9115at2"/>
<dbReference type="Pfam" id="PF00989">
    <property type="entry name" value="PAS"/>
    <property type="match status" value="1"/>
</dbReference>
<proteinExistence type="predicted"/>
<dbReference type="InterPro" id="IPR000160">
    <property type="entry name" value="GGDEF_dom"/>
</dbReference>
<dbReference type="SUPFAM" id="SSF55073">
    <property type="entry name" value="Nucleotide cyclase"/>
    <property type="match status" value="1"/>
</dbReference>
<feature type="domain" description="PAC" evidence="3">
    <location>
        <begin position="300"/>
        <end position="352"/>
    </location>
</feature>
<evidence type="ECO:0000313" key="5">
    <source>
        <dbReference type="EMBL" id="PSF37847.1"/>
    </source>
</evidence>
<feature type="domain" description="PAS" evidence="2">
    <location>
        <begin position="85"/>
        <end position="133"/>
    </location>
</feature>
<dbReference type="PROSITE" id="PS50112">
    <property type="entry name" value="PAS"/>
    <property type="match status" value="2"/>
</dbReference>
<dbReference type="PANTHER" id="PTHR45138">
    <property type="entry name" value="REGULATORY COMPONENTS OF SENSORY TRANSDUCTION SYSTEM"/>
    <property type="match status" value="1"/>
</dbReference>
<dbReference type="InterPro" id="IPR029787">
    <property type="entry name" value="Nucleotide_cyclase"/>
</dbReference>
<sequence>MTPQHNYKIKRKMKSGEFRQKSAHNYAQIADFYHEMSSLLKSRSKQNIEPLEELTVALEELNVAQEELLQQNKELEQARTQVETERQRYQDLFELAPDGYIVTDDAGTIQQANRAAAELLKVPQQYLAGKPLMIFIPSSELLLFHLKLSQLKQGEKIPEWELNLKPRWGNIFTAAITLSELPQPQNNSVSWLWLIRDISDRKRTEATNQMLKQELWKQQQTEAILRESEARFRSLFENSPVAYMLLDDQGRYLDVNEQLCNLLGYTSEELLGKSFGEFWSPEMKPFFDQQFVYSKNNEIMRLEVPLIAKNGDQLTVLLEGRNIYHKNCKFVKTHCILYNITERKLIEEDLRHAHMELGRINQELKHLVNIDALTQIANRRCFDRVLEKEWQRLQREQQPLSLILFDVDYFKLYNDYYGHQKGDQCLFKIAQAVKEAVYRSADLVARYGGEEFAIILPNVNTEGAIEVINRIQTSISSLGIPHQQSPVSDVVTVSFGVASLVPEKDRSFMLISQADQALYKAKQQGRNQYIIAT</sequence>
<accession>A0A2T1LZN5</accession>
<dbReference type="SMART" id="SM00091">
    <property type="entry name" value="PAS"/>
    <property type="match status" value="2"/>
</dbReference>
<feature type="domain" description="PAS" evidence="2">
    <location>
        <begin position="228"/>
        <end position="282"/>
    </location>
</feature>
<dbReference type="AlphaFoldDB" id="A0A2T1LZN5"/>
<dbReference type="GO" id="GO:1902201">
    <property type="term" value="P:negative regulation of bacterial-type flagellum-dependent cell motility"/>
    <property type="evidence" value="ECO:0007669"/>
    <property type="project" value="TreeGrafter"/>
</dbReference>
<dbReference type="Pfam" id="PF13188">
    <property type="entry name" value="PAS_8"/>
    <property type="match status" value="1"/>
</dbReference>
<dbReference type="SMART" id="SM00267">
    <property type="entry name" value="GGDEF"/>
    <property type="match status" value="1"/>
</dbReference>
<dbReference type="Gene3D" id="3.30.70.270">
    <property type="match status" value="1"/>
</dbReference>
<dbReference type="InterPro" id="IPR043128">
    <property type="entry name" value="Rev_trsase/Diguanyl_cyclase"/>
</dbReference>
<evidence type="ECO:0000256" key="1">
    <source>
        <dbReference type="SAM" id="Coils"/>
    </source>
</evidence>
<dbReference type="NCBIfam" id="TIGR00254">
    <property type="entry name" value="GGDEF"/>
    <property type="match status" value="1"/>
</dbReference>
<dbReference type="InterPro" id="IPR013767">
    <property type="entry name" value="PAS_fold"/>
</dbReference>
<dbReference type="InterPro" id="IPR000700">
    <property type="entry name" value="PAS-assoc_C"/>
</dbReference>
<dbReference type="InterPro" id="IPR050469">
    <property type="entry name" value="Diguanylate_Cyclase"/>
</dbReference>
<dbReference type="Gene3D" id="3.30.450.20">
    <property type="entry name" value="PAS domain"/>
    <property type="match status" value="2"/>
</dbReference>
<evidence type="ECO:0000259" key="4">
    <source>
        <dbReference type="PROSITE" id="PS50887"/>
    </source>
</evidence>
<dbReference type="GO" id="GO:0006355">
    <property type="term" value="P:regulation of DNA-templated transcription"/>
    <property type="evidence" value="ECO:0007669"/>
    <property type="project" value="InterPro"/>
</dbReference>
<dbReference type="Pfam" id="PF00990">
    <property type="entry name" value="GGDEF"/>
    <property type="match status" value="1"/>
</dbReference>
<feature type="coiled-coil region" evidence="1">
    <location>
        <begin position="51"/>
        <end position="95"/>
    </location>
</feature>
<dbReference type="SUPFAM" id="SSF55785">
    <property type="entry name" value="PYP-like sensor domain (PAS domain)"/>
    <property type="match status" value="2"/>
</dbReference>
<evidence type="ECO:0000313" key="6">
    <source>
        <dbReference type="Proteomes" id="UP000239001"/>
    </source>
</evidence>
<dbReference type="InterPro" id="IPR001610">
    <property type="entry name" value="PAC"/>
</dbReference>
<protein>
    <recommendedName>
        <fullName evidence="7">Diguanylate cyclase</fullName>
    </recommendedName>
</protein>
<evidence type="ECO:0000259" key="3">
    <source>
        <dbReference type="PROSITE" id="PS50113"/>
    </source>
</evidence>
<feature type="domain" description="GGDEF" evidence="4">
    <location>
        <begin position="398"/>
        <end position="533"/>
    </location>
</feature>
<evidence type="ECO:0008006" key="7">
    <source>
        <dbReference type="Google" id="ProtNLM"/>
    </source>
</evidence>
<evidence type="ECO:0000259" key="2">
    <source>
        <dbReference type="PROSITE" id="PS50112"/>
    </source>
</evidence>
<dbReference type="PANTHER" id="PTHR45138:SF9">
    <property type="entry name" value="DIGUANYLATE CYCLASE DGCM-RELATED"/>
    <property type="match status" value="1"/>
</dbReference>
<name>A0A2T1LZN5_9CHRO</name>
<dbReference type="CDD" id="cd01949">
    <property type="entry name" value="GGDEF"/>
    <property type="match status" value="1"/>
</dbReference>
<dbReference type="NCBIfam" id="TIGR00229">
    <property type="entry name" value="sensory_box"/>
    <property type="match status" value="2"/>
</dbReference>
<dbReference type="GO" id="GO:0005886">
    <property type="term" value="C:plasma membrane"/>
    <property type="evidence" value="ECO:0007669"/>
    <property type="project" value="TreeGrafter"/>
</dbReference>
<gene>
    <name evidence="5" type="ORF">C7H19_07635</name>
</gene>
<reference evidence="5 6" key="1">
    <citation type="submission" date="2018-03" db="EMBL/GenBank/DDBJ databases">
        <title>The ancient ancestry and fast evolution of plastids.</title>
        <authorList>
            <person name="Moore K.R."/>
            <person name="Magnabosco C."/>
            <person name="Momper L."/>
            <person name="Gold D.A."/>
            <person name="Bosak T."/>
            <person name="Fournier G.P."/>
        </authorList>
    </citation>
    <scope>NUCLEOTIDE SEQUENCE [LARGE SCALE GENOMIC DNA]</scope>
    <source>
        <strain evidence="5 6">CCALA 016</strain>
    </source>
</reference>
<dbReference type="GO" id="GO:0043709">
    <property type="term" value="P:cell adhesion involved in single-species biofilm formation"/>
    <property type="evidence" value="ECO:0007669"/>
    <property type="project" value="TreeGrafter"/>
</dbReference>
<dbReference type="Proteomes" id="UP000239001">
    <property type="component" value="Unassembled WGS sequence"/>
</dbReference>
<comment type="caution">
    <text evidence="5">The sequence shown here is derived from an EMBL/GenBank/DDBJ whole genome shotgun (WGS) entry which is preliminary data.</text>
</comment>
<dbReference type="InterPro" id="IPR035965">
    <property type="entry name" value="PAS-like_dom_sf"/>
</dbReference>
<dbReference type="FunFam" id="3.30.70.270:FF:000001">
    <property type="entry name" value="Diguanylate cyclase domain protein"/>
    <property type="match status" value="1"/>
</dbReference>
<keyword evidence="6" id="KW-1185">Reference proteome</keyword>
<organism evidence="5 6">
    <name type="scientific">Aphanothece hegewaldii CCALA 016</name>
    <dbReference type="NCBI Taxonomy" id="2107694"/>
    <lineage>
        <taxon>Bacteria</taxon>
        <taxon>Bacillati</taxon>
        <taxon>Cyanobacteriota</taxon>
        <taxon>Cyanophyceae</taxon>
        <taxon>Oscillatoriophycideae</taxon>
        <taxon>Chroococcales</taxon>
        <taxon>Aphanothecaceae</taxon>
        <taxon>Aphanothece</taxon>
    </lineage>
</organism>
<keyword evidence="1" id="KW-0175">Coiled coil</keyword>
<dbReference type="PROSITE" id="PS50113">
    <property type="entry name" value="PAC"/>
    <property type="match status" value="1"/>
</dbReference>
<dbReference type="InterPro" id="IPR000014">
    <property type="entry name" value="PAS"/>
</dbReference>
<dbReference type="PROSITE" id="PS50887">
    <property type="entry name" value="GGDEF"/>
    <property type="match status" value="1"/>
</dbReference>
<dbReference type="EMBL" id="PXOH01000006">
    <property type="protein sequence ID" value="PSF37847.1"/>
    <property type="molecule type" value="Genomic_DNA"/>
</dbReference>
<reference evidence="5 6" key="2">
    <citation type="submission" date="2018-03" db="EMBL/GenBank/DDBJ databases">
        <authorList>
            <person name="Keele B.F."/>
        </authorList>
    </citation>
    <scope>NUCLEOTIDE SEQUENCE [LARGE SCALE GENOMIC DNA]</scope>
    <source>
        <strain evidence="5 6">CCALA 016</strain>
    </source>
</reference>